<feature type="chain" id="PRO_5032420615" description="EF-hand domain-containing protein" evidence="1">
    <location>
        <begin position="21"/>
        <end position="77"/>
    </location>
</feature>
<accession>A0A840SRL7</accession>
<name>A0A840SRL7_9RHOB</name>
<evidence type="ECO:0000313" key="3">
    <source>
        <dbReference type="Proteomes" id="UP000549457"/>
    </source>
</evidence>
<proteinExistence type="predicted"/>
<dbReference type="EMBL" id="JACHFM010000002">
    <property type="protein sequence ID" value="MBB5222486.1"/>
    <property type="molecule type" value="Genomic_DNA"/>
</dbReference>
<dbReference type="RefSeq" id="WP_184149382.1">
    <property type="nucleotide sequence ID" value="NZ_JACHFM010000002.1"/>
</dbReference>
<sequence>MASRTTLIVLAAAVAASAAAATFLTPRGPVPQERLELRYPRMTAAQFARCDLDGDGLYDRGEQACLSGLYNQFHRHD</sequence>
<protein>
    <recommendedName>
        <fullName evidence="4">EF-hand domain-containing protein</fullName>
    </recommendedName>
</protein>
<dbReference type="Proteomes" id="UP000549457">
    <property type="component" value="Unassembled WGS sequence"/>
</dbReference>
<reference evidence="2 3" key="1">
    <citation type="submission" date="2020-08" db="EMBL/GenBank/DDBJ databases">
        <title>Genomic Encyclopedia of Type Strains, Phase IV (KMG-IV): sequencing the most valuable type-strain genomes for metagenomic binning, comparative biology and taxonomic classification.</title>
        <authorList>
            <person name="Goeker M."/>
        </authorList>
    </citation>
    <scope>NUCLEOTIDE SEQUENCE [LARGE SCALE GENOMIC DNA]</scope>
    <source>
        <strain evidence="2 3">DSM 101730</strain>
    </source>
</reference>
<dbReference type="AlphaFoldDB" id="A0A840SRL7"/>
<organism evidence="2 3">
    <name type="scientific">Amaricoccus macauensis</name>
    <dbReference type="NCBI Taxonomy" id="57001"/>
    <lineage>
        <taxon>Bacteria</taxon>
        <taxon>Pseudomonadati</taxon>
        <taxon>Pseudomonadota</taxon>
        <taxon>Alphaproteobacteria</taxon>
        <taxon>Rhodobacterales</taxon>
        <taxon>Paracoccaceae</taxon>
        <taxon>Amaricoccus</taxon>
    </lineage>
</organism>
<feature type="signal peptide" evidence="1">
    <location>
        <begin position="1"/>
        <end position="20"/>
    </location>
</feature>
<evidence type="ECO:0008006" key="4">
    <source>
        <dbReference type="Google" id="ProtNLM"/>
    </source>
</evidence>
<keyword evidence="3" id="KW-1185">Reference proteome</keyword>
<comment type="caution">
    <text evidence="2">The sequence shown here is derived from an EMBL/GenBank/DDBJ whole genome shotgun (WGS) entry which is preliminary data.</text>
</comment>
<evidence type="ECO:0000313" key="2">
    <source>
        <dbReference type="EMBL" id="MBB5222486.1"/>
    </source>
</evidence>
<gene>
    <name evidence="2" type="ORF">HNP73_002422</name>
</gene>
<keyword evidence="1" id="KW-0732">Signal</keyword>
<evidence type="ECO:0000256" key="1">
    <source>
        <dbReference type="SAM" id="SignalP"/>
    </source>
</evidence>